<dbReference type="OrthoDB" id="9757809at2"/>
<organism evidence="1 2">
    <name type="scientific">Geofilum rubicundum JCM 15548</name>
    <dbReference type="NCBI Taxonomy" id="1236989"/>
    <lineage>
        <taxon>Bacteria</taxon>
        <taxon>Pseudomonadati</taxon>
        <taxon>Bacteroidota</taxon>
        <taxon>Bacteroidia</taxon>
        <taxon>Marinilabiliales</taxon>
        <taxon>Marinilabiliaceae</taxon>
        <taxon>Geofilum</taxon>
    </lineage>
</organism>
<evidence type="ECO:0000313" key="1">
    <source>
        <dbReference type="EMBL" id="GAO29298.1"/>
    </source>
</evidence>
<gene>
    <name evidence="1" type="ORF">JCM15548_11472</name>
</gene>
<sequence>MKSINVILAGIFLTGSAFLPRQIIAQMADKDSVYSTDQVTAFRVRSDFEMDLDEDLGWAMPLNNAPVQTVDAPFRIRFEVESGASFYRRQYSLQYRWNDAPWTYMEAHEFPYPSAASPVMSMVSCDAFFFGEEADNLIDVSKRPANPGAGINLAPTTPGWYPEPATGASAEWEFALVVRRWADGPQLVRDGDRFAVRLVDHLGRPLPGPTPEFSVEVPKGHLGGTFVETPARIGPYESSKGELYFIMEPTETDNFFMMVKSIDGGESWFEVDAENRPHISDLEGLGSVRSDDGIIHIVHQISEGVYHHAFATSDHSKSKDRWMVDSHLITAHEEPPTQVADVTLRPDGSLVAVFAAGDQLQYSILEPKGNWSKAQYLNHDYPMGFTNPSVVGLPDGTVDVTYKSFDGKGWSRQLLTDNSLTLPQQLAHNLGTTESEGMAILPLAYLPGEKVTVAVFRQADGYLYLSKRSSGQAWSEPVRVSDRPVVTNAVDSDQAGADMVVWEDQIIVTFISEEDRDIYLVNISDTDQIPEAQLLVPNIDGSWVRGSVLDRQKGFPVYGFIYDAGSKGGSGYNKYISIDLETE</sequence>
<dbReference type="RefSeq" id="WP_062123435.1">
    <property type="nucleotide sequence ID" value="NZ_BAZW01000008.1"/>
</dbReference>
<dbReference type="EMBL" id="BAZW01000008">
    <property type="protein sequence ID" value="GAO29298.1"/>
    <property type="molecule type" value="Genomic_DNA"/>
</dbReference>
<protein>
    <recommendedName>
        <fullName evidence="3">Sialidase domain-containing protein</fullName>
    </recommendedName>
</protein>
<keyword evidence="2" id="KW-1185">Reference proteome</keyword>
<name>A0A0E9LVG0_9BACT</name>
<dbReference type="AlphaFoldDB" id="A0A0E9LVG0"/>
<dbReference type="SUPFAM" id="SSF89372">
    <property type="entry name" value="Fucose-specific lectin"/>
    <property type="match status" value="1"/>
</dbReference>
<evidence type="ECO:0000313" key="2">
    <source>
        <dbReference type="Proteomes" id="UP000032900"/>
    </source>
</evidence>
<comment type="caution">
    <text evidence="1">The sequence shown here is derived from an EMBL/GenBank/DDBJ whole genome shotgun (WGS) entry which is preliminary data.</text>
</comment>
<evidence type="ECO:0008006" key="3">
    <source>
        <dbReference type="Google" id="ProtNLM"/>
    </source>
</evidence>
<reference evidence="1 2" key="1">
    <citation type="journal article" date="2015" name="Microbes Environ.">
        <title>Distribution and evolution of nitrogen fixation genes in the phylum bacteroidetes.</title>
        <authorList>
            <person name="Inoue J."/>
            <person name="Oshima K."/>
            <person name="Suda W."/>
            <person name="Sakamoto M."/>
            <person name="Iino T."/>
            <person name="Noda S."/>
            <person name="Hongoh Y."/>
            <person name="Hattori M."/>
            <person name="Ohkuma M."/>
        </authorList>
    </citation>
    <scope>NUCLEOTIDE SEQUENCE [LARGE SCALE GENOMIC DNA]</scope>
    <source>
        <strain evidence="1">JCM 15548</strain>
    </source>
</reference>
<proteinExistence type="predicted"/>
<dbReference type="Proteomes" id="UP000032900">
    <property type="component" value="Unassembled WGS sequence"/>
</dbReference>
<accession>A0A0E9LVG0</accession>
<dbReference type="STRING" id="1236989.JCM15548_11472"/>